<dbReference type="InterPro" id="IPR006665">
    <property type="entry name" value="OmpA-like"/>
</dbReference>
<keyword evidence="3" id="KW-1003">Cell membrane</keyword>
<dbReference type="PANTHER" id="PTHR30329:SF21">
    <property type="entry name" value="LIPOPROTEIN YIAD-RELATED"/>
    <property type="match status" value="1"/>
</dbReference>
<evidence type="ECO:0000256" key="5">
    <source>
        <dbReference type="ARBA" id="ARBA00022989"/>
    </source>
</evidence>
<evidence type="ECO:0000313" key="11">
    <source>
        <dbReference type="Proteomes" id="UP000014113"/>
    </source>
</evidence>
<dbReference type="PATRIC" id="fig|1121865.3.peg.1696"/>
<dbReference type="InterPro" id="IPR050330">
    <property type="entry name" value="Bact_OuterMem_StrucFunc"/>
</dbReference>
<reference evidence="10 11" key="1">
    <citation type="submission" date="2013-03" db="EMBL/GenBank/DDBJ databases">
        <title>The Genome Sequence of Enterococcus columbae ATCC_51263 (PacBio/Illumina hybrid assembly).</title>
        <authorList>
            <consortium name="The Broad Institute Genomics Platform"/>
            <consortium name="The Broad Institute Genome Sequencing Center for Infectious Disease"/>
            <person name="Earl A."/>
            <person name="Russ C."/>
            <person name="Gilmore M."/>
            <person name="Surin D."/>
            <person name="Walker B."/>
            <person name="Young S."/>
            <person name="Zeng Q."/>
            <person name="Gargeya S."/>
            <person name="Fitzgerald M."/>
            <person name="Haas B."/>
            <person name="Abouelleil A."/>
            <person name="Allen A.W."/>
            <person name="Alvarado L."/>
            <person name="Arachchi H.M."/>
            <person name="Berlin A.M."/>
            <person name="Chapman S.B."/>
            <person name="Gainer-Dewar J."/>
            <person name="Goldberg J."/>
            <person name="Griggs A."/>
            <person name="Gujja S."/>
            <person name="Hansen M."/>
            <person name="Howarth C."/>
            <person name="Imamovic A."/>
            <person name="Ireland A."/>
            <person name="Larimer J."/>
            <person name="McCowan C."/>
            <person name="Murphy C."/>
            <person name="Pearson M."/>
            <person name="Poon T.W."/>
            <person name="Priest M."/>
            <person name="Roberts A."/>
            <person name="Saif S."/>
            <person name="Shea T."/>
            <person name="Sisk P."/>
            <person name="Sykes S."/>
            <person name="Wortman J."/>
            <person name="Nusbaum C."/>
            <person name="Birren B."/>
        </authorList>
    </citation>
    <scope>NUCLEOTIDE SEQUENCE [LARGE SCALE GENOMIC DNA]</scope>
    <source>
        <strain evidence="10 11">ATCC 51263</strain>
    </source>
</reference>
<organism evidence="10 11">
    <name type="scientific">Enterococcus columbae DSM 7374 = ATCC 51263</name>
    <dbReference type="NCBI Taxonomy" id="1121865"/>
    <lineage>
        <taxon>Bacteria</taxon>
        <taxon>Bacillati</taxon>
        <taxon>Bacillota</taxon>
        <taxon>Bacilli</taxon>
        <taxon>Lactobacillales</taxon>
        <taxon>Enterococcaceae</taxon>
        <taxon>Enterococcus</taxon>
    </lineage>
</organism>
<dbReference type="Proteomes" id="UP000014113">
    <property type="component" value="Unassembled WGS sequence"/>
</dbReference>
<dbReference type="AlphaFoldDB" id="S1NSU9"/>
<feature type="coiled-coil region" evidence="8">
    <location>
        <begin position="78"/>
        <end position="115"/>
    </location>
</feature>
<dbReference type="PROSITE" id="PS51123">
    <property type="entry name" value="OMPA_2"/>
    <property type="match status" value="1"/>
</dbReference>
<dbReference type="STRING" id="1121865.OMW_01753"/>
<dbReference type="CDD" id="cd07185">
    <property type="entry name" value="OmpA_C-like"/>
    <property type="match status" value="1"/>
</dbReference>
<dbReference type="PANTHER" id="PTHR30329">
    <property type="entry name" value="STATOR ELEMENT OF FLAGELLAR MOTOR COMPLEX"/>
    <property type="match status" value="1"/>
</dbReference>
<dbReference type="eggNOG" id="COG1360">
    <property type="taxonomic scope" value="Bacteria"/>
</dbReference>
<evidence type="ECO:0000256" key="7">
    <source>
        <dbReference type="PROSITE-ProRule" id="PRU00473"/>
    </source>
</evidence>
<comment type="similarity">
    <text evidence="2">Belongs to the MotB family.</text>
</comment>
<dbReference type="InterPro" id="IPR025713">
    <property type="entry name" value="MotB-like_N_dom"/>
</dbReference>
<dbReference type="Pfam" id="PF13677">
    <property type="entry name" value="MotB_plug"/>
    <property type="match status" value="1"/>
</dbReference>
<accession>S1NSU9</accession>
<keyword evidence="4" id="KW-0812">Transmembrane</keyword>
<evidence type="ECO:0000256" key="1">
    <source>
        <dbReference type="ARBA" id="ARBA00004162"/>
    </source>
</evidence>
<evidence type="ECO:0000256" key="3">
    <source>
        <dbReference type="ARBA" id="ARBA00022475"/>
    </source>
</evidence>
<name>S1NSU9_9ENTE</name>
<evidence type="ECO:0000313" key="10">
    <source>
        <dbReference type="EMBL" id="EOW83949.1"/>
    </source>
</evidence>
<gene>
    <name evidence="10" type="ORF">I568_01396</name>
</gene>
<dbReference type="SUPFAM" id="SSF103088">
    <property type="entry name" value="OmpA-like"/>
    <property type="match status" value="1"/>
</dbReference>
<keyword evidence="11" id="KW-1185">Reference proteome</keyword>
<dbReference type="RefSeq" id="WP_016183862.1">
    <property type="nucleotide sequence ID" value="NZ_JXKI01000003.1"/>
</dbReference>
<evidence type="ECO:0000256" key="8">
    <source>
        <dbReference type="SAM" id="Coils"/>
    </source>
</evidence>
<comment type="caution">
    <text evidence="10">The sequence shown here is derived from an EMBL/GenBank/DDBJ whole genome shotgun (WGS) entry which is preliminary data.</text>
</comment>
<evidence type="ECO:0000256" key="6">
    <source>
        <dbReference type="ARBA" id="ARBA00023136"/>
    </source>
</evidence>
<keyword evidence="6 7" id="KW-0472">Membrane</keyword>
<evidence type="ECO:0000256" key="4">
    <source>
        <dbReference type="ARBA" id="ARBA00022692"/>
    </source>
</evidence>
<comment type="subcellular location">
    <subcellularLocation>
        <location evidence="1">Cell membrane</location>
        <topology evidence="1">Single-pass membrane protein</topology>
    </subcellularLocation>
</comment>
<dbReference type="GO" id="GO:0005886">
    <property type="term" value="C:plasma membrane"/>
    <property type="evidence" value="ECO:0007669"/>
    <property type="project" value="UniProtKB-SubCell"/>
</dbReference>
<dbReference type="Pfam" id="PF00691">
    <property type="entry name" value="OmpA"/>
    <property type="match status" value="1"/>
</dbReference>
<dbReference type="EMBL" id="ASWJ01000006">
    <property type="protein sequence ID" value="EOW83949.1"/>
    <property type="molecule type" value="Genomic_DNA"/>
</dbReference>
<dbReference type="InterPro" id="IPR036737">
    <property type="entry name" value="OmpA-like_sf"/>
</dbReference>
<proteinExistence type="inferred from homology"/>
<keyword evidence="5" id="KW-1133">Transmembrane helix</keyword>
<evidence type="ECO:0000259" key="9">
    <source>
        <dbReference type="PROSITE" id="PS51123"/>
    </source>
</evidence>
<evidence type="ECO:0000256" key="2">
    <source>
        <dbReference type="ARBA" id="ARBA00008914"/>
    </source>
</evidence>
<dbReference type="Gene3D" id="3.30.1330.60">
    <property type="entry name" value="OmpA-like domain"/>
    <property type="match status" value="1"/>
</dbReference>
<feature type="domain" description="OmpA-like" evidence="9">
    <location>
        <begin position="128"/>
        <end position="248"/>
    </location>
</feature>
<keyword evidence="8" id="KW-0175">Coiled coil</keyword>
<dbReference type="OrthoDB" id="9815217at2"/>
<protein>
    <recommendedName>
        <fullName evidence="9">OmpA-like domain-containing protein</fullName>
    </recommendedName>
</protein>
<sequence length="255" mass="28237">MKRKKKHEEHVDEAWLLPYSDMMTLLLALFIVLFAMAKVDTAKFNEFRSEFTEIFSGIGTSSGKAVIGNAADPNLPVKEQKTKESEEAKEAAVAMKLEDKQLAKLREQLEKSLDSTEIADDVSVDLKSDGIHIALSSKILFSSGSADLTDDVKKNLTIVGEHFKGLDQDFIIAGYTDNRPENGRYASNWELSAARAISVMNFFINNGMIASNKVSIQAYAENKPKATNSTDEGRSINRRVEIIIHKLYAANGQTS</sequence>